<evidence type="ECO:0000313" key="2">
    <source>
        <dbReference type="EMBL" id="TXD35680.1"/>
    </source>
</evidence>
<organism evidence="2 3">
    <name type="scientific">Lujinxingia vulgaris</name>
    <dbReference type="NCBI Taxonomy" id="2600176"/>
    <lineage>
        <taxon>Bacteria</taxon>
        <taxon>Deltaproteobacteria</taxon>
        <taxon>Bradymonadales</taxon>
        <taxon>Lujinxingiaceae</taxon>
        <taxon>Lujinxingia</taxon>
    </lineage>
</organism>
<reference evidence="2 3" key="1">
    <citation type="submission" date="2019-08" db="EMBL/GenBank/DDBJ databases">
        <title>Bradymonadales sp. TMQ4.</title>
        <authorList>
            <person name="Liang Q."/>
        </authorList>
    </citation>
    <scope>NUCLEOTIDE SEQUENCE [LARGE SCALE GENOMIC DNA]</scope>
    <source>
        <strain evidence="2 3">TMQ4</strain>
    </source>
</reference>
<keyword evidence="1" id="KW-0732">Signal</keyword>
<name>A0A5C6X1T7_9DELT</name>
<dbReference type="InterPro" id="IPR036249">
    <property type="entry name" value="Thioredoxin-like_sf"/>
</dbReference>
<dbReference type="Proteomes" id="UP000321412">
    <property type="component" value="Unassembled WGS sequence"/>
</dbReference>
<evidence type="ECO:0008006" key="4">
    <source>
        <dbReference type="Google" id="ProtNLM"/>
    </source>
</evidence>
<dbReference type="SUPFAM" id="SSF52833">
    <property type="entry name" value="Thioredoxin-like"/>
    <property type="match status" value="1"/>
</dbReference>
<dbReference type="Gene3D" id="3.40.30.10">
    <property type="entry name" value="Glutaredoxin"/>
    <property type="match status" value="1"/>
</dbReference>
<proteinExistence type="predicted"/>
<dbReference type="EMBL" id="VOSM01000008">
    <property type="protein sequence ID" value="TXD35680.1"/>
    <property type="molecule type" value="Genomic_DNA"/>
</dbReference>
<accession>A0A5C6X1T7</accession>
<evidence type="ECO:0000256" key="1">
    <source>
        <dbReference type="SAM" id="SignalP"/>
    </source>
</evidence>
<sequence>MTDVRSSHPTRIFAALLGALLTLAITSTTAHAGPDVDLTELQNLPDLQRIYGEGPDTHVIASPAPDKLRVYWFWSANSHCSKEAEPAIASLIEAFPDIEVIVVHANADESIAEARDAATERGLPFSIYRDDRARLAIALNARMTPEVVVLSAEGVVYQGRPVHIRRGTITSYVARAVDAWSRSEAVEPAYRRPTGCPIPRP</sequence>
<keyword evidence="3" id="KW-1185">Reference proteome</keyword>
<evidence type="ECO:0000313" key="3">
    <source>
        <dbReference type="Proteomes" id="UP000321412"/>
    </source>
</evidence>
<protein>
    <recommendedName>
        <fullName evidence="4">Thioredoxin domain-containing protein</fullName>
    </recommendedName>
</protein>
<comment type="caution">
    <text evidence="2">The sequence shown here is derived from an EMBL/GenBank/DDBJ whole genome shotgun (WGS) entry which is preliminary data.</text>
</comment>
<feature type="chain" id="PRO_5022792259" description="Thioredoxin domain-containing protein" evidence="1">
    <location>
        <begin position="33"/>
        <end position="201"/>
    </location>
</feature>
<dbReference type="AlphaFoldDB" id="A0A5C6X1T7"/>
<gene>
    <name evidence="2" type="ORF">FRC98_15865</name>
</gene>
<dbReference type="RefSeq" id="WP_146982419.1">
    <property type="nucleotide sequence ID" value="NZ_VOSM01000008.1"/>
</dbReference>
<feature type="signal peptide" evidence="1">
    <location>
        <begin position="1"/>
        <end position="32"/>
    </location>
</feature>